<proteinExistence type="predicted"/>
<dbReference type="RefSeq" id="WP_131511827.1">
    <property type="nucleotide sequence ID" value="NZ_SJKD01000001.1"/>
</dbReference>
<keyword evidence="3" id="KW-1185">Reference proteome</keyword>
<name>A0A4R0JZR9_9ACTN</name>
<feature type="domain" description="VOC" evidence="1">
    <location>
        <begin position="5"/>
        <end position="121"/>
    </location>
</feature>
<dbReference type="InterPro" id="IPR029068">
    <property type="entry name" value="Glyas_Bleomycin-R_OHBP_Dase"/>
</dbReference>
<sequence length="121" mass="13346">MFKDTKAFSGFSVDDIATAREFYGSTLGLTVGEENGMLQLQIAGGIPILVYPKQDHVPAEYTVLNFPVDDITATARELTNRGVTFERYNDDQDELGIYRGVGPLIAWFKDPAGNVLSIIQE</sequence>
<dbReference type="InterPro" id="IPR004360">
    <property type="entry name" value="Glyas_Fos-R_dOase_dom"/>
</dbReference>
<dbReference type="AlphaFoldDB" id="A0A4R0JZR9"/>
<dbReference type="EMBL" id="SJKD01000001">
    <property type="protein sequence ID" value="TCC53103.1"/>
    <property type="molecule type" value="Genomic_DNA"/>
</dbReference>
<evidence type="ECO:0000313" key="3">
    <source>
        <dbReference type="Proteomes" id="UP000293342"/>
    </source>
</evidence>
<evidence type="ECO:0000313" key="2">
    <source>
        <dbReference type="EMBL" id="TCC53103.1"/>
    </source>
</evidence>
<dbReference type="PROSITE" id="PS51819">
    <property type="entry name" value="VOC"/>
    <property type="match status" value="1"/>
</dbReference>
<dbReference type="InterPro" id="IPR037523">
    <property type="entry name" value="VOC_core"/>
</dbReference>
<gene>
    <name evidence="2" type="ORF">E0H75_05090</name>
</gene>
<comment type="caution">
    <text evidence="2">The sequence shown here is derived from an EMBL/GenBank/DDBJ whole genome shotgun (WGS) entry which is preliminary data.</text>
</comment>
<organism evidence="2 3">
    <name type="scientific">Kribbella capetownensis</name>
    <dbReference type="NCBI Taxonomy" id="1572659"/>
    <lineage>
        <taxon>Bacteria</taxon>
        <taxon>Bacillati</taxon>
        <taxon>Actinomycetota</taxon>
        <taxon>Actinomycetes</taxon>
        <taxon>Propionibacteriales</taxon>
        <taxon>Kribbellaceae</taxon>
        <taxon>Kribbella</taxon>
    </lineage>
</organism>
<protein>
    <submittedName>
        <fullName evidence="2">VOC family protein</fullName>
    </submittedName>
</protein>
<reference evidence="2 3" key="1">
    <citation type="submission" date="2019-02" db="EMBL/GenBank/DDBJ databases">
        <title>Kribbella capetownensis sp. nov. and Kribbella speibonae sp. nov., isolated from soil.</title>
        <authorList>
            <person name="Curtis S.M."/>
            <person name="Norton I."/>
            <person name="Everest G.J."/>
            <person name="Meyers P.R."/>
        </authorList>
    </citation>
    <scope>NUCLEOTIDE SEQUENCE [LARGE SCALE GENOMIC DNA]</scope>
    <source>
        <strain evidence="2 3">YM53</strain>
    </source>
</reference>
<dbReference type="OrthoDB" id="9804907at2"/>
<accession>A0A4R0JZR9</accession>
<dbReference type="Pfam" id="PF00903">
    <property type="entry name" value="Glyoxalase"/>
    <property type="match status" value="1"/>
</dbReference>
<evidence type="ECO:0000259" key="1">
    <source>
        <dbReference type="PROSITE" id="PS51819"/>
    </source>
</evidence>
<dbReference type="Gene3D" id="3.10.180.10">
    <property type="entry name" value="2,3-Dihydroxybiphenyl 1,2-Dioxygenase, domain 1"/>
    <property type="match status" value="1"/>
</dbReference>
<dbReference type="Proteomes" id="UP000293342">
    <property type="component" value="Unassembled WGS sequence"/>
</dbReference>
<dbReference type="SUPFAM" id="SSF54593">
    <property type="entry name" value="Glyoxalase/Bleomycin resistance protein/Dihydroxybiphenyl dioxygenase"/>
    <property type="match status" value="1"/>
</dbReference>